<dbReference type="Proteomes" id="UP001606210">
    <property type="component" value="Unassembled WGS sequence"/>
</dbReference>
<name>A0ABW7F4F2_9BURK</name>
<keyword evidence="2" id="KW-1185">Reference proteome</keyword>
<protein>
    <submittedName>
        <fullName evidence="1">Uncharacterized protein</fullName>
    </submittedName>
</protein>
<evidence type="ECO:0000313" key="2">
    <source>
        <dbReference type="Proteomes" id="UP001606210"/>
    </source>
</evidence>
<evidence type="ECO:0000313" key="1">
    <source>
        <dbReference type="EMBL" id="MFG6431511.1"/>
    </source>
</evidence>
<accession>A0ABW7F4F2</accession>
<sequence length="107" mass="12037">MQMALNPTLEGERRVEMGLRDGGIYGTDFGNTFATFNFRAHLVQHKSAGGGFVPSEVALVSPMGCTEIPQALTIRCNARSQPYRRCFEQLELRQPVFRYQMAVPQLQ</sequence>
<dbReference type="RefSeq" id="WP_394480622.1">
    <property type="nucleotide sequence ID" value="NZ_JBIGHV010000005.1"/>
</dbReference>
<reference evidence="1 2" key="1">
    <citation type="submission" date="2024-08" db="EMBL/GenBank/DDBJ databases">
        <authorList>
            <person name="Lu H."/>
        </authorList>
    </citation>
    <scope>NUCLEOTIDE SEQUENCE [LARGE SCALE GENOMIC DNA]</scope>
    <source>
        <strain evidence="1 2">LYH14W</strain>
    </source>
</reference>
<dbReference type="EMBL" id="JBIGHV010000005">
    <property type="protein sequence ID" value="MFG6431511.1"/>
    <property type="molecule type" value="Genomic_DNA"/>
</dbReference>
<proteinExistence type="predicted"/>
<gene>
    <name evidence="1" type="ORF">ACG00Y_16415</name>
</gene>
<organism evidence="1 2">
    <name type="scientific">Pelomonas parva</name>
    <dbReference type="NCBI Taxonomy" id="3299032"/>
    <lineage>
        <taxon>Bacteria</taxon>
        <taxon>Pseudomonadati</taxon>
        <taxon>Pseudomonadota</taxon>
        <taxon>Betaproteobacteria</taxon>
        <taxon>Burkholderiales</taxon>
        <taxon>Sphaerotilaceae</taxon>
        <taxon>Roseateles</taxon>
    </lineage>
</organism>
<comment type="caution">
    <text evidence="1">The sequence shown here is derived from an EMBL/GenBank/DDBJ whole genome shotgun (WGS) entry which is preliminary data.</text>
</comment>